<keyword evidence="8" id="KW-0902">Two-component regulatory system</keyword>
<dbReference type="InterPro" id="IPR036890">
    <property type="entry name" value="HATPase_C_sf"/>
</dbReference>
<feature type="transmembrane region" description="Helical" evidence="9">
    <location>
        <begin position="133"/>
        <end position="153"/>
    </location>
</feature>
<evidence type="ECO:0000256" key="3">
    <source>
        <dbReference type="ARBA" id="ARBA00022553"/>
    </source>
</evidence>
<keyword evidence="9" id="KW-0812">Transmembrane</keyword>
<sequence>MRAWARRRELASLRTFAAGREPGTVRRSLARQSLLVAVAAATVDTLVFTITGLYGSAPVTAIALTVAIIAADLALAAPPATAAAVALAHVAVRVAECWLLHHYGLPARIADVGFLVAGYRAGAWLSLRASLVTVPLLGAGASLSSLIVVAPAARDWRLLATQAVSAGLVPWMVGRYTAARGAYIAELEQRERLRRQEQRAALDLALADEREAIARDLHDVISHHVAAIGIHAGAARLALPPGDGPAADSLTSVEAASRAAMVDLRRQLDLLHGRDDAGSRQPGLADIEALVESVRAAGLDIDLDTTTAPPLPQSLDVTVFRIVQELLTNALRHGDGTAALRVGGDSRRLRIAQSNPVAARGDHHDVVHRGLDGIRRRAELFDGTVEYHVDHDQRWHIAVTLSIGEP</sequence>
<evidence type="ECO:0000256" key="8">
    <source>
        <dbReference type="ARBA" id="ARBA00023012"/>
    </source>
</evidence>
<evidence type="ECO:0000256" key="9">
    <source>
        <dbReference type="SAM" id="Phobius"/>
    </source>
</evidence>
<protein>
    <recommendedName>
        <fullName evidence="2">histidine kinase</fullName>
        <ecNumber evidence="2">2.7.13.3</ecNumber>
    </recommendedName>
</protein>
<reference evidence="11 12" key="1">
    <citation type="submission" date="2018-07" db="EMBL/GenBank/DDBJ databases">
        <title>Genomic Encyclopedia of Type Strains, Phase IV (KMG-IV): sequencing the most valuable type-strain genomes for metagenomic binning, comparative biology and taxonomic classification.</title>
        <authorList>
            <person name="Goeker M."/>
        </authorList>
    </citation>
    <scope>NUCLEOTIDE SEQUENCE [LARGE SCALE GENOMIC DNA]</scope>
    <source>
        <strain evidence="11 12">DSM 44290</strain>
    </source>
</reference>
<evidence type="ECO:0000256" key="6">
    <source>
        <dbReference type="ARBA" id="ARBA00022777"/>
    </source>
</evidence>
<keyword evidence="6 11" id="KW-0418">Kinase</keyword>
<evidence type="ECO:0000256" key="4">
    <source>
        <dbReference type="ARBA" id="ARBA00022679"/>
    </source>
</evidence>
<comment type="caution">
    <text evidence="11">The sequence shown here is derived from an EMBL/GenBank/DDBJ whole genome shotgun (WGS) entry which is preliminary data.</text>
</comment>
<dbReference type="Gene3D" id="1.20.5.1930">
    <property type="match status" value="1"/>
</dbReference>
<evidence type="ECO:0000256" key="2">
    <source>
        <dbReference type="ARBA" id="ARBA00012438"/>
    </source>
</evidence>
<feature type="transmembrane region" description="Helical" evidence="9">
    <location>
        <begin position="34"/>
        <end position="55"/>
    </location>
</feature>
<keyword evidence="3" id="KW-0597">Phosphoprotein</keyword>
<dbReference type="Gene3D" id="3.30.565.10">
    <property type="entry name" value="Histidine kinase-like ATPase, C-terminal domain"/>
    <property type="match status" value="1"/>
</dbReference>
<keyword evidence="7" id="KW-0067">ATP-binding</keyword>
<evidence type="ECO:0000256" key="1">
    <source>
        <dbReference type="ARBA" id="ARBA00000085"/>
    </source>
</evidence>
<keyword evidence="9" id="KW-1133">Transmembrane helix</keyword>
<keyword evidence="4" id="KW-0808">Transferase</keyword>
<dbReference type="Pfam" id="PF07730">
    <property type="entry name" value="HisKA_3"/>
    <property type="match status" value="1"/>
</dbReference>
<evidence type="ECO:0000256" key="7">
    <source>
        <dbReference type="ARBA" id="ARBA00022840"/>
    </source>
</evidence>
<keyword evidence="9" id="KW-0472">Membrane</keyword>
<dbReference type="PANTHER" id="PTHR24421">
    <property type="entry name" value="NITRATE/NITRITE SENSOR PROTEIN NARX-RELATED"/>
    <property type="match status" value="1"/>
</dbReference>
<name>A0A370HYL1_9NOCA</name>
<feature type="domain" description="Signal transduction histidine kinase subgroup 3 dimerisation and phosphoacceptor" evidence="10">
    <location>
        <begin position="209"/>
        <end position="272"/>
    </location>
</feature>
<proteinExistence type="predicted"/>
<comment type="catalytic activity">
    <reaction evidence="1">
        <text>ATP + protein L-histidine = ADP + protein N-phospho-L-histidine.</text>
        <dbReference type="EC" id="2.7.13.3"/>
    </reaction>
</comment>
<gene>
    <name evidence="11" type="ORF">DFR76_110107</name>
</gene>
<dbReference type="InterPro" id="IPR011712">
    <property type="entry name" value="Sig_transdc_His_kin_sub3_dim/P"/>
</dbReference>
<evidence type="ECO:0000313" key="11">
    <source>
        <dbReference type="EMBL" id="RDI63410.1"/>
    </source>
</evidence>
<dbReference type="GO" id="GO:0016020">
    <property type="term" value="C:membrane"/>
    <property type="evidence" value="ECO:0007669"/>
    <property type="project" value="InterPro"/>
</dbReference>
<dbReference type="InterPro" id="IPR050482">
    <property type="entry name" value="Sensor_HK_TwoCompSys"/>
</dbReference>
<keyword evidence="5" id="KW-0547">Nucleotide-binding</keyword>
<dbReference type="EC" id="2.7.13.3" evidence="2"/>
<dbReference type="SUPFAM" id="SSF55874">
    <property type="entry name" value="ATPase domain of HSP90 chaperone/DNA topoisomerase II/histidine kinase"/>
    <property type="match status" value="1"/>
</dbReference>
<evidence type="ECO:0000259" key="10">
    <source>
        <dbReference type="Pfam" id="PF07730"/>
    </source>
</evidence>
<dbReference type="EMBL" id="QQBC01000010">
    <property type="protein sequence ID" value="RDI63410.1"/>
    <property type="molecule type" value="Genomic_DNA"/>
</dbReference>
<feature type="transmembrane region" description="Helical" evidence="9">
    <location>
        <begin position="61"/>
        <end position="88"/>
    </location>
</feature>
<dbReference type="PANTHER" id="PTHR24421:SF10">
    <property type="entry name" value="NITRATE_NITRITE SENSOR PROTEIN NARQ"/>
    <property type="match status" value="1"/>
</dbReference>
<dbReference type="GO" id="GO:0000155">
    <property type="term" value="F:phosphorelay sensor kinase activity"/>
    <property type="evidence" value="ECO:0007669"/>
    <property type="project" value="InterPro"/>
</dbReference>
<evidence type="ECO:0000313" key="12">
    <source>
        <dbReference type="Proteomes" id="UP000254869"/>
    </source>
</evidence>
<accession>A0A370HYL1</accession>
<keyword evidence="12" id="KW-1185">Reference proteome</keyword>
<dbReference type="GO" id="GO:0005524">
    <property type="term" value="F:ATP binding"/>
    <property type="evidence" value="ECO:0007669"/>
    <property type="project" value="UniProtKB-KW"/>
</dbReference>
<dbReference type="STRING" id="1210086.GCA_001613105_07124"/>
<dbReference type="GO" id="GO:0046983">
    <property type="term" value="F:protein dimerization activity"/>
    <property type="evidence" value="ECO:0007669"/>
    <property type="project" value="InterPro"/>
</dbReference>
<dbReference type="AlphaFoldDB" id="A0A370HYL1"/>
<evidence type="ECO:0000256" key="5">
    <source>
        <dbReference type="ARBA" id="ARBA00022741"/>
    </source>
</evidence>
<organism evidence="11 12">
    <name type="scientific">Nocardia pseudobrasiliensis</name>
    <dbReference type="NCBI Taxonomy" id="45979"/>
    <lineage>
        <taxon>Bacteria</taxon>
        <taxon>Bacillati</taxon>
        <taxon>Actinomycetota</taxon>
        <taxon>Actinomycetes</taxon>
        <taxon>Mycobacteriales</taxon>
        <taxon>Nocardiaceae</taxon>
        <taxon>Nocardia</taxon>
    </lineage>
</organism>
<dbReference type="Proteomes" id="UP000254869">
    <property type="component" value="Unassembled WGS sequence"/>
</dbReference>